<dbReference type="InterPro" id="IPR010064">
    <property type="entry name" value="HK97-gp10_tail"/>
</dbReference>
<sequence length="160" mass="17482">MADGIRFDVSGLDGIRNKMAQVKREVNYKGGRAALRRAANVLRDQAQSNARRVDDHETETAIWKNVAVRWNGRAFKQDGVLAFRVGVLGGAQAGRAAQLGTSNPGGITWYWRLLEFGTSKMAAQPIFRPVPDQAGQKAVDVFARSFNQALDRVLAKQGAA</sequence>
<name>A0AAI9C217_STEMA</name>
<dbReference type="EMBL" id="ABLOJW010000010">
    <property type="protein sequence ID" value="EKT4092689.1"/>
    <property type="molecule type" value="Genomic_DNA"/>
</dbReference>
<dbReference type="Proteomes" id="UP001218208">
    <property type="component" value="Unassembled WGS sequence"/>
</dbReference>
<evidence type="ECO:0000313" key="2">
    <source>
        <dbReference type="Proteomes" id="UP001218208"/>
    </source>
</evidence>
<comment type="caution">
    <text evidence="1">The sequence shown here is derived from an EMBL/GenBank/DDBJ whole genome shotgun (WGS) entry which is preliminary data.</text>
</comment>
<dbReference type="NCBIfam" id="TIGR01725">
    <property type="entry name" value="phge_HK97_gp10"/>
    <property type="match status" value="1"/>
</dbReference>
<evidence type="ECO:0000313" key="1">
    <source>
        <dbReference type="EMBL" id="EKT4092689.1"/>
    </source>
</evidence>
<protein>
    <submittedName>
        <fullName evidence="1">HK97 gp10 family phage protein</fullName>
    </submittedName>
</protein>
<gene>
    <name evidence="1" type="ORF">QEG23_002209</name>
</gene>
<organism evidence="1 2">
    <name type="scientific">Stenotrophomonas maltophilia</name>
    <name type="common">Pseudomonas maltophilia</name>
    <name type="synonym">Xanthomonas maltophilia</name>
    <dbReference type="NCBI Taxonomy" id="40324"/>
    <lineage>
        <taxon>Bacteria</taxon>
        <taxon>Pseudomonadati</taxon>
        <taxon>Pseudomonadota</taxon>
        <taxon>Gammaproteobacteria</taxon>
        <taxon>Lysobacterales</taxon>
        <taxon>Lysobacteraceae</taxon>
        <taxon>Stenotrophomonas</taxon>
        <taxon>Stenotrophomonas maltophilia group</taxon>
    </lineage>
</organism>
<dbReference type="Pfam" id="PF04883">
    <property type="entry name" value="HK97-gp10_like"/>
    <property type="match status" value="1"/>
</dbReference>
<proteinExistence type="predicted"/>
<accession>A0AAI9C217</accession>
<dbReference type="AlphaFoldDB" id="A0AAI9C217"/>
<dbReference type="RefSeq" id="WP_180836782.1">
    <property type="nucleotide sequence ID" value="NZ_RATS01000004.1"/>
</dbReference>
<reference evidence="1" key="1">
    <citation type="submission" date="2022-07" db="EMBL/GenBank/DDBJ databases">
        <authorList>
            <consortium name="DAFM: The Division of Animal and Food Microbiology"/>
        </authorList>
    </citation>
    <scope>NUCLEOTIDE SEQUENCE</scope>
    <source>
        <strain evidence="1">19MO01SH01-2</strain>
    </source>
</reference>